<dbReference type="EMBL" id="CWHQ02000013">
    <property type="protein sequence ID" value="SBO24897.1"/>
    <property type="molecule type" value="Genomic_DNA"/>
</dbReference>
<evidence type="ECO:0000313" key="1">
    <source>
        <dbReference type="EMBL" id="SBO24897.1"/>
    </source>
</evidence>
<evidence type="ECO:0000313" key="3">
    <source>
        <dbReference type="Proteomes" id="UP000182128"/>
    </source>
</evidence>
<evidence type="ECO:0000313" key="2">
    <source>
        <dbReference type="EMBL" id="SBO27939.1"/>
    </source>
</evidence>
<name>A0A1A7W0P0_PLAKH</name>
<dbReference type="EMBL" id="CWHR02000013">
    <property type="protein sequence ID" value="SBO27939.1"/>
    <property type="molecule type" value="Genomic_DNA"/>
</dbReference>
<sequence>MNFDDFVNVIYGKDVFDDENCHYVKENIFPYLLPLVTLVNNEKEKHKYFNVFYDYNERERPLIRVHNKKSEENVEQVDIFSTDKLKASSTELLEIQQEVLKKYVNINPILALSEYLIEEYNKKNEDKKTSE</sequence>
<dbReference type="AlphaFoldDB" id="A0A1A7W0P0"/>
<dbReference type="OrthoDB" id="391033at2759"/>
<evidence type="ECO:0000313" key="4">
    <source>
        <dbReference type="Proteomes" id="UP000182142"/>
    </source>
</evidence>
<dbReference type="Proteomes" id="UP000182128">
    <property type="component" value="Unassembled WGS sequence"/>
</dbReference>
<dbReference type="VEuPathDB" id="PlasmoDB:PKNH_1200700"/>
<dbReference type="Proteomes" id="UP000182142">
    <property type="component" value="Unassembled WGS sequence"/>
</dbReference>
<proteinExistence type="predicted"/>
<organism evidence="2 4">
    <name type="scientific">Plasmodium knowlesi (strain H)</name>
    <dbReference type="NCBI Taxonomy" id="5851"/>
    <lineage>
        <taxon>Eukaryota</taxon>
        <taxon>Sar</taxon>
        <taxon>Alveolata</taxon>
        <taxon>Apicomplexa</taxon>
        <taxon>Aconoidasida</taxon>
        <taxon>Haemosporida</taxon>
        <taxon>Plasmodiidae</taxon>
        <taxon>Plasmodium</taxon>
        <taxon>Plasmodium (Plasmodium)</taxon>
    </lineage>
</organism>
<gene>
    <name evidence="1" type="ORF">PKNA1_C2_1200700</name>
    <name evidence="2" type="ORF">PKNA1_H1_1200700</name>
</gene>
<reference evidence="3 4" key="2">
    <citation type="submission" date="2016-05" db="EMBL/GenBank/DDBJ databases">
        <authorList>
            <person name="Sharaf H."/>
        </authorList>
    </citation>
    <scope>NUCLEOTIDE SEQUENCE [LARGE SCALE GENOMIC DNA]</scope>
    <source>
        <strain evidence="3 4">H</strain>
    </source>
</reference>
<protein>
    <submittedName>
        <fullName evidence="2">Uncharacterized protein</fullName>
    </submittedName>
</protein>
<accession>A0A1A7W0P0</accession>
<reference evidence="2" key="1">
    <citation type="submission" date="2016-05" db="EMBL/GenBank/DDBJ databases">
        <authorList>
            <person name="Lavstsen T."/>
            <person name="Jespersen J.S."/>
        </authorList>
    </citation>
    <scope>NUCLEOTIDE SEQUENCE [LARGE SCALE GENOMIC DNA]</scope>
</reference>